<dbReference type="EC" id="6.3.3.2" evidence="4"/>
<evidence type="ECO:0000256" key="1">
    <source>
        <dbReference type="ARBA" id="ARBA00010638"/>
    </source>
</evidence>
<name>A0AAW5R4N9_9HYPH</name>
<dbReference type="GO" id="GO:0005524">
    <property type="term" value="F:ATP binding"/>
    <property type="evidence" value="ECO:0007669"/>
    <property type="project" value="UniProtKB-KW"/>
</dbReference>
<evidence type="ECO:0000256" key="5">
    <source>
        <dbReference type="SAM" id="MobiDB-lite"/>
    </source>
</evidence>
<evidence type="ECO:0000313" key="7">
    <source>
        <dbReference type="Proteomes" id="UP001320898"/>
    </source>
</evidence>
<keyword evidence="4" id="KW-0479">Metal-binding</keyword>
<dbReference type="AlphaFoldDB" id="A0AAW5R4N9"/>
<dbReference type="Proteomes" id="UP001320898">
    <property type="component" value="Unassembled WGS sequence"/>
</dbReference>
<evidence type="ECO:0000256" key="3">
    <source>
        <dbReference type="ARBA" id="ARBA00022840"/>
    </source>
</evidence>
<keyword evidence="7" id="KW-1185">Reference proteome</keyword>
<dbReference type="PANTHER" id="PTHR23407:SF1">
    <property type="entry name" value="5-FORMYLTETRAHYDROFOLATE CYCLO-LIGASE"/>
    <property type="match status" value="1"/>
</dbReference>
<evidence type="ECO:0000256" key="4">
    <source>
        <dbReference type="RuleBase" id="RU361279"/>
    </source>
</evidence>
<reference evidence="6 7" key="1">
    <citation type="submission" date="2022-04" db="EMBL/GenBank/DDBJ databases">
        <authorList>
            <person name="Ye Y.-Q."/>
            <person name="Du Z.-J."/>
        </authorList>
    </citation>
    <scope>NUCLEOTIDE SEQUENCE [LARGE SCALE GENOMIC DNA]</scope>
    <source>
        <strain evidence="6 7">A6E488</strain>
    </source>
</reference>
<comment type="similarity">
    <text evidence="1 4">Belongs to the 5-formyltetrahydrofolate cyclo-ligase family.</text>
</comment>
<dbReference type="SUPFAM" id="SSF100950">
    <property type="entry name" value="NagB/RpiA/CoA transferase-like"/>
    <property type="match status" value="1"/>
</dbReference>
<dbReference type="InterPro" id="IPR024185">
    <property type="entry name" value="FTHF_cligase-like_sf"/>
</dbReference>
<proteinExistence type="inferred from homology"/>
<gene>
    <name evidence="6" type="ORF">MUB46_17355</name>
</gene>
<evidence type="ECO:0000313" key="6">
    <source>
        <dbReference type="EMBL" id="MCT8973633.1"/>
    </source>
</evidence>
<comment type="cofactor">
    <cofactor evidence="4">
        <name>Mg(2+)</name>
        <dbReference type="ChEBI" id="CHEBI:18420"/>
    </cofactor>
</comment>
<dbReference type="GO" id="GO:0046872">
    <property type="term" value="F:metal ion binding"/>
    <property type="evidence" value="ECO:0007669"/>
    <property type="project" value="UniProtKB-KW"/>
</dbReference>
<keyword evidence="3 4" id="KW-0067">ATP-binding</keyword>
<sequence>MIADDPPSNYASPPCFMHEAGDDGPAEAAGGAIPLRTDVKRWRKAERERLIAERMAVPNAVRSGHGSRIAAALEAAIGGVSGVTISAYWPFRGEPDLRPFMERMTSLGARCALPVVVEKAAPLVFRTWRSGDRLERGIWNIPVPADGADVLPDIVIAPVVGFDPSCYRLGYGGGFFDRTLAALPRKPRVFGVGYEQAAIRTIHPQPHDIPMDAVITEGAVYSAAEASS</sequence>
<dbReference type="PANTHER" id="PTHR23407">
    <property type="entry name" value="ATPASE INHIBITOR/5-FORMYLTETRAHYDROFOLATE CYCLO-LIGASE"/>
    <property type="match status" value="1"/>
</dbReference>
<dbReference type="Pfam" id="PF01812">
    <property type="entry name" value="5-FTHF_cyc-lig"/>
    <property type="match status" value="1"/>
</dbReference>
<comment type="catalytic activity">
    <reaction evidence="4">
        <text>(6S)-5-formyl-5,6,7,8-tetrahydrofolate + ATP = (6R)-5,10-methenyltetrahydrofolate + ADP + phosphate</text>
        <dbReference type="Rhea" id="RHEA:10488"/>
        <dbReference type="ChEBI" id="CHEBI:30616"/>
        <dbReference type="ChEBI" id="CHEBI:43474"/>
        <dbReference type="ChEBI" id="CHEBI:57455"/>
        <dbReference type="ChEBI" id="CHEBI:57457"/>
        <dbReference type="ChEBI" id="CHEBI:456216"/>
        <dbReference type="EC" id="6.3.3.2"/>
    </reaction>
</comment>
<dbReference type="GO" id="GO:0035999">
    <property type="term" value="P:tetrahydrofolate interconversion"/>
    <property type="evidence" value="ECO:0007669"/>
    <property type="project" value="TreeGrafter"/>
</dbReference>
<dbReference type="InterPro" id="IPR037171">
    <property type="entry name" value="NagB/RpiA_transferase-like"/>
</dbReference>
<dbReference type="RefSeq" id="WP_261617214.1">
    <property type="nucleotide sequence ID" value="NZ_JALIDZ010000008.1"/>
</dbReference>
<keyword evidence="2 4" id="KW-0547">Nucleotide-binding</keyword>
<evidence type="ECO:0000256" key="2">
    <source>
        <dbReference type="ARBA" id="ARBA00022741"/>
    </source>
</evidence>
<protein>
    <recommendedName>
        <fullName evidence="4">5-formyltetrahydrofolate cyclo-ligase</fullName>
        <ecNumber evidence="4">6.3.3.2</ecNumber>
    </recommendedName>
</protein>
<dbReference type="Gene3D" id="3.40.50.10420">
    <property type="entry name" value="NagB/RpiA/CoA transferase-like"/>
    <property type="match status" value="1"/>
</dbReference>
<accession>A0AAW5R4N9</accession>
<keyword evidence="6" id="KW-0436">Ligase</keyword>
<keyword evidence="4" id="KW-0460">Magnesium</keyword>
<feature type="region of interest" description="Disordered" evidence="5">
    <location>
        <begin position="1"/>
        <end position="23"/>
    </location>
</feature>
<organism evidence="6 7">
    <name type="scientific">Microbaculum marinisediminis</name>
    <dbReference type="NCBI Taxonomy" id="2931392"/>
    <lineage>
        <taxon>Bacteria</taxon>
        <taxon>Pseudomonadati</taxon>
        <taxon>Pseudomonadota</taxon>
        <taxon>Alphaproteobacteria</taxon>
        <taxon>Hyphomicrobiales</taxon>
        <taxon>Tepidamorphaceae</taxon>
        <taxon>Microbaculum</taxon>
    </lineage>
</organism>
<dbReference type="EMBL" id="JALIDZ010000008">
    <property type="protein sequence ID" value="MCT8973633.1"/>
    <property type="molecule type" value="Genomic_DNA"/>
</dbReference>
<dbReference type="GO" id="GO:0009396">
    <property type="term" value="P:folic acid-containing compound biosynthetic process"/>
    <property type="evidence" value="ECO:0007669"/>
    <property type="project" value="TreeGrafter"/>
</dbReference>
<dbReference type="InterPro" id="IPR002698">
    <property type="entry name" value="FTHF_cligase"/>
</dbReference>
<dbReference type="NCBIfam" id="TIGR02727">
    <property type="entry name" value="MTHFS_bact"/>
    <property type="match status" value="1"/>
</dbReference>
<comment type="caution">
    <text evidence="6">The sequence shown here is derived from an EMBL/GenBank/DDBJ whole genome shotgun (WGS) entry which is preliminary data.</text>
</comment>
<dbReference type="GO" id="GO:0030272">
    <property type="term" value="F:5-formyltetrahydrofolate cyclo-ligase activity"/>
    <property type="evidence" value="ECO:0007669"/>
    <property type="project" value="UniProtKB-EC"/>
</dbReference>